<evidence type="ECO:0000259" key="1">
    <source>
        <dbReference type="PROSITE" id="PS50994"/>
    </source>
</evidence>
<dbReference type="Gene3D" id="3.30.420.10">
    <property type="entry name" value="Ribonuclease H-like superfamily/Ribonuclease H"/>
    <property type="match status" value="1"/>
</dbReference>
<gene>
    <name evidence="2" type="ORF">CgunFtcFv8_011406</name>
</gene>
<dbReference type="EMBL" id="JAURVH010001526">
    <property type="protein sequence ID" value="KAK5916419.1"/>
    <property type="molecule type" value="Genomic_DNA"/>
</dbReference>
<dbReference type="PROSITE" id="PS50994">
    <property type="entry name" value="INTEGRASE"/>
    <property type="match status" value="1"/>
</dbReference>
<dbReference type="FunFam" id="3.30.420.10:FF:000032">
    <property type="entry name" value="Retrovirus-related Pol polyprotein from transposon 297-like Protein"/>
    <property type="match status" value="1"/>
</dbReference>
<dbReference type="GO" id="GO:0003676">
    <property type="term" value="F:nucleic acid binding"/>
    <property type="evidence" value="ECO:0007669"/>
    <property type="project" value="InterPro"/>
</dbReference>
<keyword evidence="3" id="KW-1185">Reference proteome</keyword>
<dbReference type="InterPro" id="IPR050951">
    <property type="entry name" value="Retrovirus_Pol_polyprotein"/>
</dbReference>
<dbReference type="PANTHER" id="PTHR37984">
    <property type="entry name" value="PROTEIN CBG26694"/>
    <property type="match status" value="1"/>
</dbReference>
<feature type="domain" description="Integrase catalytic" evidence="1">
    <location>
        <begin position="33"/>
        <end position="191"/>
    </location>
</feature>
<comment type="caution">
    <text evidence="2">The sequence shown here is derived from an EMBL/GenBank/DDBJ whole genome shotgun (WGS) entry which is preliminary data.</text>
</comment>
<dbReference type="PANTHER" id="PTHR37984:SF5">
    <property type="entry name" value="PROTEIN NYNRIN-LIKE"/>
    <property type="match status" value="1"/>
</dbReference>
<dbReference type="AlphaFoldDB" id="A0AAN8HLK2"/>
<dbReference type="SUPFAM" id="SSF53098">
    <property type="entry name" value="Ribonuclease H-like"/>
    <property type="match status" value="1"/>
</dbReference>
<dbReference type="InterPro" id="IPR056924">
    <property type="entry name" value="SH3_Tf2-1"/>
</dbReference>
<evidence type="ECO:0000313" key="3">
    <source>
        <dbReference type="Proteomes" id="UP001331515"/>
    </source>
</evidence>
<name>A0AAN8HLK2_CHAGU</name>
<sequence>MSIDVREYVRCCQVCQLYKPQTRKPPGKLQQTVVHGPWEMLGVDLTGPFPRSSSGNLYLIVFVDYYTRWVEMFPLRKATAEVVSQILTKEILTRWGVPTFILSDQGPQFVSAVFGETCKRWNLQQKRTSPYHPQTNLTERVNRNVKAMIASYVEEKHKAWDKYLPEFRFALNSAVHESTGVTPAELNLCRPLKGPLDVELKPHLCDPDTSAYTTAKQIAEFQKMVNGNMEKARQRQKINYDKGRRDVYFSEKDRVWIKAHPYSRADKSYMAKLAPRWKGPYRVIRQVGPLNFEVVLEETGENIRVVNVAQIKPCFPTAEEMDRKQHQRILKIFEEESDEEDFVGFPA</sequence>
<accession>A0AAN8HLK2</accession>
<dbReference type="Proteomes" id="UP001331515">
    <property type="component" value="Unassembled WGS sequence"/>
</dbReference>
<dbReference type="InterPro" id="IPR012337">
    <property type="entry name" value="RNaseH-like_sf"/>
</dbReference>
<dbReference type="Pfam" id="PF00665">
    <property type="entry name" value="rve"/>
    <property type="match status" value="1"/>
</dbReference>
<dbReference type="GO" id="GO:0015074">
    <property type="term" value="P:DNA integration"/>
    <property type="evidence" value="ECO:0007669"/>
    <property type="project" value="InterPro"/>
</dbReference>
<organism evidence="2 3">
    <name type="scientific">Champsocephalus gunnari</name>
    <name type="common">Mackerel icefish</name>
    <dbReference type="NCBI Taxonomy" id="52237"/>
    <lineage>
        <taxon>Eukaryota</taxon>
        <taxon>Metazoa</taxon>
        <taxon>Chordata</taxon>
        <taxon>Craniata</taxon>
        <taxon>Vertebrata</taxon>
        <taxon>Euteleostomi</taxon>
        <taxon>Actinopterygii</taxon>
        <taxon>Neopterygii</taxon>
        <taxon>Teleostei</taxon>
        <taxon>Neoteleostei</taxon>
        <taxon>Acanthomorphata</taxon>
        <taxon>Eupercaria</taxon>
        <taxon>Perciformes</taxon>
        <taxon>Notothenioidei</taxon>
        <taxon>Channichthyidae</taxon>
        <taxon>Champsocephalus</taxon>
    </lineage>
</organism>
<protein>
    <recommendedName>
        <fullName evidence="1">Integrase catalytic domain-containing protein</fullName>
    </recommendedName>
</protein>
<evidence type="ECO:0000313" key="2">
    <source>
        <dbReference type="EMBL" id="KAK5916419.1"/>
    </source>
</evidence>
<dbReference type="InterPro" id="IPR001584">
    <property type="entry name" value="Integrase_cat-core"/>
</dbReference>
<reference evidence="2 3" key="1">
    <citation type="journal article" date="2023" name="Mol. Biol. Evol.">
        <title>Genomics of Secondarily Temperate Adaptation in the Only Non-Antarctic Icefish.</title>
        <authorList>
            <person name="Rivera-Colon A.G."/>
            <person name="Rayamajhi N."/>
            <person name="Minhas B.F."/>
            <person name="Madrigal G."/>
            <person name="Bilyk K.T."/>
            <person name="Yoon V."/>
            <person name="Hune M."/>
            <person name="Gregory S."/>
            <person name="Cheng C.H.C."/>
            <person name="Catchen J.M."/>
        </authorList>
    </citation>
    <scope>NUCLEOTIDE SEQUENCE [LARGE SCALE GENOMIC DNA]</scope>
    <source>
        <tissue evidence="2">White muscle</tissue>
    </source>
</reference>
<dbReference type="Pfam" id="PF24626">
    <property type="entry name" value="SH3_Tf2-1"/>
    <property type="match status" value="1"/>
</dbReference>
<dbReference type="InterPro" id="IPR036397">
    <property type="entry name" value="RNaseH_sf"/>
</dbReference>
<proteinExistence type="predicted"/>